<evidence type="ECO:0000256" key="1">
    <source>
        <dbReference type="ARBA" id="ARBA00022801"/>
    </source>
</evidence>
<keyword evidence="4" id="KW-1185">Reference proteome</keyword>
<dbReference type="AlphaFoldDB" id="A0A370N0V0"/>
<dbReference type="EMBL" id="QHKS01000026">
    <property type="protein sequence ID" value="RDJ99087.1"/>
    <property type="molecule type" value="Genomic_DNA"/>
</dbReference>
<protein>
    <recommendedName>
        <fullName evidence="5">Peptidylarginine deiminase</fullName>
    </recommendedName>
</protein>
<reference evidence="4" key="1">
    <citation type="submission" date="2018-05" db="EMBL/GenBank/DDBJ databases">
        <authorList>
            <person name="Feng T."/>
        </authorList>
    </citation>
    <scope>NUCLEOTIDE SEQUENCE [LARGE SCALE GENOMIC DNA]</scope>
    <source>
        <strain evidence="4">S27</strain>
    </source>
</reference>
<dbReference type="GO" id="GO:0047632">
    <property type="term" value="F:agmatine deiminase activity"/>
    <property type="evidence" value="ECO:0007669"/>
    <property type="project" value="TreeGrafter"/>
</dbReference>
<comment type="caution">
    <text evidence="3">The sequence shown here is derived from an EMBL/GenBank/DDBJ whole genome shotgun (WGS) entry which is preliminary data.</text>
</comment>
<name>A0A370N0V0_9BURK</name>
<evidence type="ECO:0000313" key="3">
    <source>
        <dbReference type="EMBL" id="RDJ99087.1"/>
    </source>
</evidence>
<keyword evidence="1" id="KW-0378">Hydrolase</keyword>
<gene>
    <name evidence="3" type="ORF">DLM46_30340</name>
</gene>
<evidence type="ECO:0000256" key="2">
    <source>
        <dbReference type="SAM" id="MobiDB-lite"/>
    </source>
</evidence>
<feature type="region of interest" description="Disordered" evidence="2">
    <location>
        <begin position="61"/>
        <end position="83"/>
    </location>
</feature>
<dbReference type="PANTHER" id="PTHR31377:SF0">
    <property type="entry name" value="AGMATINE DEIMINASE-RELATED"/>
    <property type="match status" value="1"/>
</dbReference>
<dbReference type="InterPro" id="IPR007466">
    <property type="entry name" value="Peptidyl-Arg-deiminase_porph"/>
</dbReference>
<evidence type="ECO:0008006" key="5">
    <source>
        <dbReference type="Google" id="ProtNLM"/>
    </source>
</evidence>
<dbReference type="GO" id="GO:0009446">
    <property type="term" value="P:putrescine biosynthetic process"/>
    <property type="evidence" value="ECO:0007669"/>
    <property type="project" value="InterPro"/>
</dbReference>
<dbReference type="PANTHER" id="PTHR31377">
    <property type="entry name" value="AGMATINE DEIMINASE-RELATED"/>
    <property type="match status" value="1"/>
</dbReference>
<sequence length="461" mass="51111">MDMSDHQLLNRPSPEQLAAYFLARTGCERPPPSKIYHNDTPSPVTAVPEFADMGAVLIAYPGTVPPPTGHSQEPPGGPRSFGIPNELIVRMQQNDTARPVHIFVMCADLDQRDPILRDLQQTADQLSLKFDPEHLHLVGWDTDTFWTRDYGPWWVHDRKADTYAIAKHTYTTLGGGAVGLVEGAENVNPMEGLGIFRPNDDYSAVKLSDFINGPIRKWNKAKWPGDKKLPQIAVHDWYYLGLLNVGGNYMVNGRGVVASSYLAATQNELPGGKDGQCEEVVAKRMEYILGQLNRFMGISTYHVLSDPTGTYIGHIDCWGKFLAQDKVLIASSQDEKTNQAFDAIAASFANEGFKVYRVLCQDSYVASADTPATSAAYTNSLILNQHVYVPLSGKGYEQYDRDALSVYREALPGYTIVGIEGKPEFPWLGTDAMHCRTRAIPRKVIDDWQAALHGAPHWAQS</sequence>
<dbReference type="Proteomes" id="UP000254875">
    <property type="component" value="Unassembled WGS sequence"/>
</dbReference>
<accession>A0A370N0V0</accession>
<proteinExistence type="predicted"/>
<dbReference type="SUPFAM" id="SSF55909">
    <property type="entry name" value="Pentein"/>
    <property type="match status" value="1"/>
</dbReference>
<dbReference type="Gene3D" id="3.75.10.10">
    <property type="entry name" value="L-arginine/glycine Amidinotransferase, Chain A"/>
    <property type="match status" value="1"/>
</dbReference>
<dbReference type="Pfam" id="PF04371">
    <property type="entry name" value="PAD_porph"/>
    <property type="match status" value="1"/>
</dbReference>
<evidence type="ECO:0000313" key="4">
    <source>
        <dbReference type="Proteomes" id="UP000254875"/>
    </source>
</evidence>
<dbReference type="GO" id="GO:0004668">
    <property type="term" value="F:protein-arginine deiminase activity"/>
    <property type="evidence" value="ECO:0007669"/>
    <property type="project" value="InterPro"/>
</dbReference>
<organism evidence="3 4">
    <name type="scientific">Paraburkholderia lacunae</name>
    <dbReference type="NCBI Taxonomy" id="2211104"/>
    <lineage>
        <taxon>Bacteria</taxon>
        <taxon>Pseudomonadati</taxon>
        <taxon>Pseudomonadota</taxon>
        <taxon>Betaproteobacteria</taxon>
        <taxon>Burkholderiales</taxon>
        <taxon>Burkholderiaceae</taxon>
        <taxon>Paraburkholderia</taxon>
    </lineage>
</organism>